<accession>A0A139GXZ4</accession>
<proteinExistence type="inferred from homology"/>
<protein>
    <recommendedName>
        <fullName evidence="5">Methyltransferase</fullName>
    </recommendedName>
</protein>
<dbReference type="EMBL" id="LFZN01000238">
    <property type="protein sequence ID" value="KXS95041.1"/>
    <property type="molecule type" value="Genomic_DNA"/>
</dbReference>
<evidence type="ECO:0000256" key="2">
    <source>
        <dbReference type="ARBA" id="ARBA00023604"/>
    </source>
</evidence>
<dbReference type="PANTHER" id="PTHR34598">
    <property type="entry name" value="BLL6449 PROTEIN"/>
    <property type="match status" value="1"/>
</dbReference>
<dbReference type="NCBIfam" id="NF041278">
    <property type="entry name" value="CmcJ_NvfI_EfuI"/>
    <property type="match status" value="1"/>
</dbReference>
<keyword evidence="4" id="KW-1185">Reference proteome</keyword>
<evidence type="ECO:0008006" key="5">
    <source>
        <dbReference type="Google" id="ProtNLM"/>
    </source>
</evidence>
<comment type="caution">
    <text evidence="3">The sequence shown here is derived from an EMBL/GenBank/DDBJ whole genome shotgun (WGS) entry which is preliminary data.</text>
</comment>
<evidence type="ECO:0000313" key="4">
    <source>
        <dbReference type="Proteomes" id="UP000070133"/>
    </source>
</evidence>
<evidence type="ECO:0000256" key="1">
    <source>
        <dbReference type="ARBA" id="ARBA00023002"/>
    </source>
</evidence>
<name>A0A139GXZ4_9PEZI</name>
<dbReference type="PANTHER" id="PTHR34598:SF3">
    <property type="entry name" value="OXIDOREDUCTASE AN1597"/>
    <property type="match status" value="1"/>
</dbReference>
<sequence>MGATAMQEVEASIDFIADKFNDEKPFYFHPASGAAINTEEIQLSNITWDARPVKLHSMRNASLSLEKNGFCYVEHKSHYLPYDGAPAEITTKYQKETEQMMQSYFNAEFVTCYDYRRRKNSPVTVEAYDPDDPQHVDQVAKGAHVDITIGTIADFVTRLLTPEQQNKYLTPDFRLRVVNTWRSCLPVCHDRPLAVCDYHSIDPHDLIPTDRVYPEWLQEIYHLRYNRRQKWYWLPEQRDHEPLVFLSYDSWAAGNARYCAHVSFENPLVDAFGAPPRESVETRTLVVTRK</sequence>
<gene>
    <name evidence="3" type="ORF">AC578_144</name>
</gene>
<dbReference type="InterPro" id="IPR044053">
    <property type="entry name" value="AsaB-like"/>
</dbReference>
<reference evidence="3 4" key="1">
    <citation type="submission" date="2015-07" db="EMBL/GenBank/DDBJ databases">
        <title>Comparative genomics of the Sigatoka disease complex on banana suggests a link between parallel evolutionary changes in Pseudocercospora fijiensis and Pseudocercospora eumusae and increased virulence on the banana host.</title>
        <authorList>
            <person name="Chang T.-C."/>
            <person name="Salvucci A."/>
            <person name="Crous P.W."/>
            <person name="Stergiopoulos I."/>
        </authorList>
    </citation>
    <scope>NUCLEOTIDE SEQUENCE [LARGE SCALE GENOMIC DNA]</scope>
    <source>
        <strain evidence="3 4">CBS 114824</strain>
    </source>
</reference>
<dbReference type="OrthoDB" id="412788at2759"/>
<organism evidence="3 4">
    <name type="scientific">Pseudocercospora eumusae</name>
    <dbReference type="NCBI Taxonomy" id="321146"/>
    <lineage>
        <taxon>Eukaryota</taxon>
        <taxon>Fungi</taxon>
        <taxon>Dikarya</taxon>
        <taxon>Ascomycota</taxon>
        <taxon>Pezizomycotina</taxon>
        <taxon>Dothideomycetes</taxon>
        <taxon>Dothideomycetidae</taxon>
        <taxon>Mycosphaerellales</taxon>
        <taxon>Mycosphaerellaceae</taxon>
        <taxon>Pseudocercospora</taxon>
    </lineage>
</organism>
<dbReference type="GO" id="GO:0016491">
    <property type="term" value="F:oxidoreductase activity"/>
    <property type="evidence" value="ECO:0007669"/>
    <property type="project" value="UniProtKB-KW"/>
</dbReference>
<evidence type="ECO:0000313" key="3">
    <source>
        <dbReference type="EMBL" id="KXS95041.1"/>
    </source>
</evidence>
<keyword evidence="1" id="KW-0560">Oxidoreductase</keyword>
<dbReference type="Proteomes" id="UP000070133">
    <property type="component" value="Unassembled WGS sequence"/>
</dbReference>
<comment type="similarity">
    <text evidence="2">Belongs to the asaB hydroxylase/desaturase family.</text>
</comment>
<dbReference type="AlphaFoldDB" id="A0A139GXZ4"/>